<reference evidence="2" key="1">
    <citation type="submission" date="2017-08" db="EMBL/GenBank/DDBJ databases">
        <authorList>
            <person name="de Groot N.N."/>
        </authorList>
    </citation>
    <scope>NUCLEOTIDE SEQUENCE</scope>
    <source>
        <strain evidence="2">LJ24-63</strain>
    </source>
</reference>
<dbReference type="GeneID" id="88805357"/>
<dbReference type="RefSeq" id="WP_112894533.1">
    <property type="nucleotide sequence ID" value="NZ_CAWNYH010000005.1"/>
</dbReference>
<dbReference type="SUPFAM" id="SSF53335">
    <property type="entry name" value="S-adenosyl-L-methionine-dependent methyltransferases"/>
    <property type="match status" value="1"/>
</dbReference>
<dbReference type="PANTHER" id="PTHR11006:SF4">
    <property type="entry name" value="PROTEIN ARGININE N-METHYLTRANSFERASE 7"/>
    <property type="match status" value="1"/>
</dbReference>
<dbReference type="AlphaFoldDB" id="A0A329X9R5"/>
<reference evidence="1 4" key="3">
    <citation type="submission" date="2019-12" db="EMBL/GenBank/DDBJ databases">
        <title>Engineering Photorhabdus to improve their lethality against agricultural pests.</title>
        <authorList>
            <person name="Machado R.A.R."/>
        </authorList>
    </citation>
    <scope>NUCLEOTIDE SEQUENCE [LARGE SCALE GENOMIC DNA]</scope>
    <source>
        <strain evidence="1 4">M-CN4</strain>
    </source>
</reference>
<keyword evidence="4" id="KW-1185">Reference proteome</keyword>
<evidence type="ECO:0000313" key="2">
    <source>
        <dbReference type="EMBL" id="RAX13577.1"/>
    </source>
</evidence>
<dbReference type="GO" id="GO:0042054">
    <property type="term" value="F:histone methyltransferase activity"/>
    <property type="evidence" value="ECO:0007669"/>
    <property type="project" value="TreeGrafter"/>
</dbReference>
<dbReference type="Proteomes" id="UP000466619">
    <property type="component" value="Unassembled WGS sequence"/>
</dbReference>
<proteinExistence type="predicted"/>
<evidence type="ECO:0008006" key="5">
    <source>
        <dbReference type="Google" id="ProtNLM"/>
    </source>
</evidence>
<accession>A0A329X9R5</accession>
<protein>
    <recommendedName>
        <fullName evidence="5">Methyltransferase domain-containing protein</fullName>
    </recommendedName>
</protein>
<evidence type="ECO:0000313" key="4">
    <source>
        <dbReference type="Proteomes" id="UP000466619"/>
    </source>
</evidence>
<dbReference type="GO" id="GO:0016274">
    <property type="term" value="F:protein-arginine N-methyltransferase activity"/>
    <property type="evidence" value="ECO:0007669"/>
    <property type="project" value="InterPro"/>
</dbReference>
<name>A0A329X9R5_9GAMM</name>
<sequence>MTERYVPDMSVIHHSHMLKDKIRLEKYQKAISETVSPEDSVVDIGCGCGILSLLSSRKTHNQVHGIEYFDYPFALASAFCQEQDNITLHKNSSFQTTLAENIKVIVTETIGQIGPEEHMIEAVWDFCRRHPSVEKIVPSTLSVFVQPLYSPWFEAFRKEKKSSYDELSHYDMNSTKAGSIIDEHLGKLIFQSDLSFQQIVATGSSESLVKYELGITASSSFSQLVHLPEGGLHDANALHLYFASELSPGNILDTHYASPLTHWEHSFVLIPPGKRTALIDYRAGDRFLSCQWK</sequence>
<dbReference type="InterPro" id="IPR025799">
    <property type="entry name" value="Arg_MeTrfase"/>
</dbReference>
<comment type="caution">
    <text evidence="2">The sequence shown here is derived from an EMBL/GenBank/DDBJ whole genome shotgun (WGS) entry which is preliminary data.</text>
</comment>
<dbReference type="Proteomes" id="UP000250919">
    <property type="component" value="Unassembled WGS sequence"/>
</dbReference>
<gene>
    <name evidence="2" type="ORF">CKY02_05520</name>
    <name evidence="1" type="ORF">GPY48_17765</name>
</gene>
<organism evidence="2 3">
    <name type="scientific">Photorhabdus bodei</name>
    <dbReference type="NCBI Taxonomy" id="2029681"/>
    <lineage>
        <taxon>Bacteria</taxon>
        <taxon>Pseudomonadati</taxon>
        <taxon>Pseudomonadota</taxon>
        <taxon>Gammaproteobacteria</taxon>
        <taxon>Enterobacterales</taxon>
        <taxon>Morganellaceae</taxon>
        <taxon>Photorhabdus</taxon>
    </lineage>
</organism>
<evidence type="ECO:0000313" key="1">
    <source>
        <dbReference type="EMBL" id="NDL04976.1"/>
    </source>
</evidence>
<evidence type="ECO:0000313" key="3">
    <source>
        <dbReference type="Proteomes" id="UP000250919"/>
    </source>
</evidence>
<dbReference type="PANTHER" id="PTHR11006">
    <property type="entry name" value="PROTEIN ARGININE N-METHYLTRANSFERASE"/>
    <property type="match status" value="1"/>
</dbReference>
<reference evidence="2 3" key="2">
    <citation type="journal article" date="2018" name="Int. J. Syst. Evol. Microbiol.">
        <title>Whole-genome-based revisit of Photorhabdus phylogeny: proposal for the elevation of most Photorhabdus subspecies to the species level and description of one novel species Photorhabdus bodei sp. nov., and one novel subspecies Photorhabdus laumondii subsp. clarkei subsp. nov.</title>
        <authorList>
            <person name="Machado R.A.R."/>
            <person name="Wuthrich D."/>
            <person name="Kuhnert P."/>
            <person name="Arce C.C.M."/>
            <person name="Thonen L."/>
            <person name="Ruiz C."/>
            <person name="Zhang X."/>
            <person name="Robert C.A.M."/>
            <person name="Karimi J."/>
            <person name="Kamali S."/>
            <person name="Ma J."/>
            <person name="Bruggmann R."/>
            <person name="Erb M."/>
        </authorList>
    </citation>
    <scope>NUCLEOTIDE SEQUENCE [LARGE SCALE GENOMIC DNA]</scope>
    <source>
        <strain evidence="2 3">LJ24-63</strain>
    </source>
</reference>
<dbReference type="InterPro" id="IPR029063">
    <property type="entry name" value="SAM-dependent_MTases_sf"/>
</dbReference>
<dbReference type="EMBL" id="WSFC01000046">
    <property type="protein sequence ID" value="NDL04976.1"/>
    <property type="molecule type" value="Genomic_DNA"/>
</dbReference>
<dbReference type="Gene3D" id="3.40.50.150">
    <property type="entry name" value="Vaccinia Virus protein VP39"/>
    <property type="match status" value="1"/>
</dbReference>
<dbReference type="EMBL" id="NSCM01000005">
    <property type="protein sequence ID" value="RAX13577.1"/>
    <property type="molecule type" value="Genomic_DNA"/>
</dbReference>